<feature type="compositionally biased region" description="Basic and acidic residues" evidence="1">
    <location>
        <begin position="699"/>
        <end position="714"/>
    </location>
</feature>
<proteinExistence type="predicted"/>
<accession>A0A1Y2G0X0</accession>
<dbReference type="AlphaFoldDB" id="A0A1Y2G0X0"/>
<feature type="compositionally biased region" description="Low complexity" evidence="1">
    <location>
        <begin position="614"/>
        <end position="630"/>
    </location>
</feature>
<name>A0A1Y2G0X0_9BASI</name>
<reference evidence="2 3" key="1">
    <citation type="submission" date="2016-07" db="EMBL/GenBank/DDBJ databases">
        <title>Pervasive Adenine N6-methylation of Active Genes in Fungi.</title>
        <authorList>
            <consortium name="DOE Joint Genome Institute"/>
            <person name="Mondo S.J."/>
            <person name="Dannebaum R.O."/>
            <person name="Kuo R.C."/>
            <person name="Labutti K."/>
            <person name="Haridas S."/>
            <person name="Kuo A."/>
            <person name="Salamov A."/>
            <person name="Ahrendt S.R."/>
            <person name="Lipzen A."/>
            <person name="Sullivan W."/>
            <person name="Andreopoulos W.B."/>
            <person name="Clum A."/>
            <person name="Lindquist E."/>
            <person name="Daum C."/>
            <person name="Ramamoorthy G.K."/>
            <person name="Gryganskyi A."/>
            <person name="Culley D."/>
            <person name="Magnuson J.K."/>
            <person name="James T.Y."/>
            <person name="O'Malley M.A."/>
            <person name="Stajich J.E."/>
            <person name="Spatafora J.W."/>
            <person name="Visel A."/>
            <person name="Grigoriev I.V."/>
        </authorList>
    </citation>
    <scope>NUCLEOTIDE SEQUENCE [LARGE SCALE GENOMIC DNA]</scope>
    <source>
        <strain evidence="2 3">62-1032</strain>
    </source>
</reference>
<organism evidence="2 3">
    <name type="scientific">Leucosporidium creatinivorum</name>
    <dbReference type="NCBI Taxonomy" id="106004"/>
    <lineage>
        <taxon>Eukaryota</taxon>
        <taxon>Fungi</taxon>
        <taxon>Dikarya</taxon>
        <taxon>Basidiomycota</taxon>
        <taxon>Pucciniomycotina</taxon>
        <taxon>Microbotryomycetes</taxon>
        <taxon>Leucosporidiales</taxon>
        <taxon>Leucosporidium</taxon>
    </lineage>
</organism>
<evidence type="ECO:0000313" key="2">
    <source>
        <dbReference type="EMBL" id="ORY90271.1"/>
    </source>
</evidence>
<feature type="region of interest" description="Disordered" evidence="1">
    <location>
        <begin position="560"/>
        <end position="829"/>
    </location>
</feature>
<protein>
    <submittedName>
        <fullName evidence="2">Uncharacterized protein</fullName>
    </submittedName>
</protein>
<dbReference type="STRING" id="106004.A0A1Y2G0X0"/>
<feature type="region of interest" description="Disordered" evidence="1">
    <location>
        <begin position="478"/>
        <end position="502"/>
    </location>
</feature>
<feature type="compositionally biased region" description="Polar residues" evidence="1">
    <location>
        <begin position="316"/>
        <end position="332"/>
    </location>
</feature>
<sequence>MASLTSEPPHSPPLEPSKEVSRAHLAAALLDYDAPEHSDGLFSSDSAAQRSAVLSPFRHLFVPPSDPADEPKAGSYFPTEDVDEAQLRPGTYSAGGRASPMFGGGSSERGSVDLLANRKSMGPSLMGWEDEEQDPEAEERLANEWGLGELMSQLGSGSVPTSPAGGVVPSLPFPKGMLGDEEAGTDAHETRSMPDLDRPRALSTISLLDPSASTAGDDPPLTRRIRILERRGSATRARTQSLGDALELPSFGDLPSFAEPSDISSRRPSLTLDPLISPNIATHRLSSFSTSPQHFSNRQSLFSLGDRTTAEEPNPRVSSSFARPRASTTASRPISRLSLAPSTTLDPPSRDEPTADNDADDTRPLSSLSMRPTTPATFTSRFDPAFLAAQRQEIEKERPVFANKDAGAPPAVVLMPAPLAGRPRSPPPRIRKEGSESEEEAEEEETLNDEEILASQRPAGALYGRSLMDVMAERQNLQKSRARHYVSGQDGRRSMMDWGDSPAGQKLLAAQGVAMEEGGGGGEGEPLASGAARRSKSAMSIFGPDLIYQRDIERLKVIEAEEAKEREAQEERERIVWEKEREKQEKKRSGKGKLLKAGRPSGEFPREGGSDAARSPPTSPQQSTSPPRRQGAGHSAMVPSISLPSGLTDPAEASSSSWFPVPASSKAPSSTSSDDDDDYRPPPVPSRIPLSASPLPLKKTAEQEKSAEHSERLRRAVMMGDMTPAEAVDESRLLGLDSGAESHSPTSDPRPLGERCSQATYASAGQAPPLLRLDLGFEDDEDGWQMTDRERGQIREVRGDRPPTPPSASAPLESSVGGAPANDSDEDDIPLAVRASMLPPFRGSSSQVGGGVPVFDEEDDVPLGVRASLLPPFQRDEEDEDDRPLGYAAIGNNSLYLQQQQQQQQQQLYFQQQQSQAAAFHQQQAFAMAMAQQQQFGQYAASEMGSIGGAGGMVEKWRRGVES</sequence>
<feature type="compositionally biased region" description="Low complexity" evidence="1">
    <location>
        <begin position="653"/>
        <end position="672"/>
    </location>
</feature>
<feature type="compositionally biased region" description="Polar residues" evidence="1">
    <location>
        <begin position="364"/>
        <end position="380"/>
    </location>
</feature>
<dbReference type="EMBL" id="MCGR01000004">
    <property type="protein sequence ID" value="ORY90271.1"/>
    <property type="molecule type" value="Genomic_DNA"/>
</dbReference>
<feature type="compositionally biased region" description="Basic and acidic residues" evidence="1">
    <location>
        <begin position="560"/>
        <end position="587"/>
    </location>
</feature>
<feature type="region of interest" description="Disordered" evidence="1">
    <location>
        <begin position="305"/>
        <end position="382"/>
    </location>
</feature>
<feature type="region of interest" description="Disordered" evidence="1">
    <location>
        <begin position="515"/>
        <end position="536"/>
    </location>
</feature>
<feature type="compositionally biased region" description="Acidic residues" evidence="1">
    <location>
        <begin position="436"/>
        <end position="452"/>
    </location>
</feature>
<feature type="compositionally biased region" description="Basic and acidic residues" evidence="1">
    <location>
        <begin position="185"/>
        <end position="200"/>
    </location>
</feature>
<dbReference type="InParanoid" id="A0A1Y2G0X0"/>
<keyword evidence="3" id="KW-1185">Reference proteome</keyword>
<comment type="caution">
    <text evidence="2">The sequence shown here is derived from an EMBL/GenBank/DDBJ whole genome shotgun (WGS) entry which is preliminary data.</text>
</comment>
<feature type="compositionally biased region" description="Basic and acidic residues" evidence="1">
    <location>
        <begin position="787"/>
        <end position="801"/>
    </location>
</feature>
<dbReference type="Proteomes" id="UP000193467">
    <property type="component" value="Unassembled WGS sequence"/>
</dbReference>
<feature type="region of interest" description="Disordered" evidence="1">
    <location>
        <begin position="1"/>
        <end position="20"/>
    </location>
</feature>
<gene>
    <name evidence="2" type="ORF">BCR35DRAFT_328901</name>
</gene>
<feature type="region of interest" description="Disordered" evidence="1">
    <location>
        <begin position="62"/>
        <end position="111"/>
    </location>
</feature>
<evidence type="ECO:0000256" key="1">
    <source>
        <dbReference type="SAM" id="MobiDB-lite"/>
    </source>
</evidence>
<dbReference type="OrthoDB" id="2564267at2759"/>
<evidence type="ECO:0000313" key="3">
    <source>
        <dbReference type="Proteomes" id="UP000193467"/>
    </source>
</evidence>
<feature type="region of interest" description="Disordered" evidence="1">
    <location>
        <begin position="151"/>
        <end position="241"/>
    </location>
</feature>
<feature type="region of interest" description="Disordered" evidence="1">
    <location>
        <begin position="416"/>
        <end position="456"/>
    </location>
</feature>
<feature type="compositionally biased region" description="Polar residues" evidence="1">
    <location>
        <begin position="203"/>
        <end position="214"/>
    </location>
</feature>